<reference evidence="3 4" key="1">
    <citation type="submission" date="2016-08" db="EMBL/GenBank/DDBJ databases">
        <title>Genome sequencing of Vibrio scophthalmi strain FP3289, an isolated from Paralichthys olivaceus.</title>
        <authorList>
            <person name="Han H.-J."/>
        </authorList>
    </citation>
    <scope>NUCLEOTIDE SEQUENCE [LARGE SCALE GENOMIC DNA]</scope>
    <source>
        <strain evidence="3 4">FP3289</strain>
    </source>
</reference>
<dbReference type="Proteomes" id="UP000095131">
    <property type="component" value="Unassembled WGS sequence"/>
</dbReference>
<dbReference type="NCBIfam" id="TIGR03362">
    <property type="entry name" value="VI_chp_7"/>
    <property type="match status" value="1"/>
</dbReference>
<dbReference type="RefSeq" id="WP_069447909.1">
    <property type="nucleotide sequence ID" value="NZ_MDCJ01000007.1"/>
</dbReference>
<protein>
    <recommendedName>
        <fullName evidence="2">ImpA N-terminal domain-containing protein</fullName>
    </recommendedName>
</protein>
<accession>A0A1E3WG71</accession>
<feature type="domain" description="ImpA N-terminal" evidence="2">
    <location>
        <begin position="12"/>
        <end position="125"/>
    </location>
</feature>
<evidence type="ECO:0000259" key="2">
    <source>
        <dbReference type="Pfam" id="PF06812"/>
    </source>
</evidence>
<dbReference type="PANTHER" id="PTHR37024:SF3">
    <property type="entry name" value="TYPE VI SECRETION SYSTEM PROTEIN TSSA"/>
    <property type="match status" value="1"/>
</dbReference>
<dbReference type="AlphaFoldDB" id="A0A1E3WG71"/>
<dbReference type="EMBL" id="MDCJ01000007">
    <property type="protein sequence ID" value="ODS04813.1"/>
    <property type="molecule type" value="Genomic_DNA"/>
</dbReference>
<dbReference type="Pfam" id="PF16989">
    <property type="entry name" value="T6SS_VasJ"/>
    <property type="match status" value="1"/>
</dbReference>
<feature type="compositionally biased region" description="Low complexity" evidence="1">
    <location>
        <begin position="203"/>
        <end position="213"/>
    </location>
</feature>
<proteinExistence type="predicted"/>
<gene>
    <name evidence="3" type="ORF">VSF3289_03952</name>
</gene>
<evidence type="ECO:0000313" key="4">
    <source>
        <dbReference type="Proteomes" id="UP000095131"/>
    </source>
</evidence>
<name>A0A1E3WG71_9VIBR</name>
<dbReference type="PATRIC" id="fig|45658.8.peg.3926"/>
<comment type="caution">
    <text evidence="3">The sequence shown here is derived from an EMBL/GenBank/DDBJ whole genome shotgun (WGS) entry which is preliminary data.</text>
</comment>
<sequence>MEIADYRQSISQPIKGDSPVGERLSDDPLFDFVEDQMMKVGSLSHASVQWPEVEQTTVILLSEKSKDLKLLLILLQCLHNKVTPSRFVVSLQLLTDFMFLYWEECFPAPGPKGRVARGKFFSQIVQRFTLVIDKLDFDQFTKQERNTLKEALESWHLSVKNADLMSDSVASLATQITNALTRTVERERIEQTAPEKEVSAPIASSQKAVSVDSSSDKATKQSLLKVADVLSEQEFGIALAIRVRRYAVWSSIASLPEHDANGETQLRGMMQERVKEYHDQLRTPDLELWRKVEQSLTMAPFWFEGQLMSYDIAKSLGQSAWCDAILSESAQFVSRMPDLLSLKFKGGEPFVSDKAKEWLLSHQNVSGQQATVGNWEEKEQEAMTLAKDAGIAVALSMLNDGLIAAREPRDKFYWRLLSTNLLNANNLDAMAKEQYQTLYSQVATMSVNEWEPSLVEQLQKHTTSE</sequence>
<dbReference type="InterPro" id="IPR017739">
    <property type="entry name" value="T6SS-assoc_VCA0119"/>
</dbReference>
<evidence type="ECO:0000313" key="3">
    <source>
        <dbReference type="EMBL" id="ODS04813.1"/>
    </source>
</evidence>
<dbReference type="Pfam" id="PF06812">
    <property type="entry name" value="ImpA_N"/>
    <property type="match status" value="1"/>
</dbReference>
<feature type="region of interest" description="Disordered" evidence="1">
    <location>
        <begin position="1"/>
        <end position="22"/>
    </location>
</feature>
<dbReference type="PANTHER" id="PTHR37024">
    <property type="entry name" value="TYPE VI SECRETION SYSTEM DUF2094 AND IMPA-RELATED DOMAIN PROTEIN"/>
    <property type="match status" value="1"/>
</dbReference>
<feature type="region of interest" description="Disordered" evidence="1">
    <location>
        <begin position="190"/>
        <end position="213"/>
    </location>
</feature>
<dbReference type="InterPro" id="IPR010657">
    <property type="entry name" value="ImpA_N"/>
</dbReference>
<organism evidence="3 4">
    <name type="scientific">Vibrio scophthalmi</name>
    <dbReference type="NCBI Taxonomy" id="45658"/>
    <lineage>
        <taxon>Bacteria</taxon>
        <taxon>Pseudomonadati</taxon>
        <taxon>Pseudomonadota</taxon>
        <taxon>Gammaproteobacteria</taxon>
        <taxon>Vibrionales</taxon>
        <taxon>Vibrionaceae</taxon>
        <taxon>Vibrio</taxon>
    </lineage>
</organism>
<evidence type="ECO:0000256" key="1">
    <source>
        <dbReference type="SAM" id="MobiDB-lite"/>
    </source>
</evidence>
<dbReference type="OrthoDB" id="1522895at2"/>